<dbReference type="PANTHER" id="PTHR47763:SF1">
    <property type="entry name" value="DUF659 DOMAIN-CONTAINING PROTEIN"/>
    <property type="match status" value="1"/>
</dbReference>
<dbReference type="InterPro" id="IPR052969">
    <property type="entry name" value="Thr-specific_kinase-like"/>
</dbReference>
<evidence type="ECO:0000313" key="4">
    <source>
        <dbReference type="Proteomes" id="UP000242432"/>
    </source>
</evidence>
<dbReference type="Pfam" id="PF00092">
    <property type="entry name" value="VWA"/>
    <property type="match status" value="1"/>
</dbReference>
<name>A0A1T4VN54_9GAMM</name>
<feature type="domain" description="VWFA" evidence="2">
    <location>
        <begin position="216"/>
        <end position="427"/>
    </location>
</feature>
<feature type="chain" id="PRO_5013160022" evidence="1">
    <location>
        <begin position="23"/>
        <end position="640"/>
    </location>
</feature>
<dbReference type="RefSeq" id="WP_200805037.1">
    <property type="nucleotide sequence ID" value="NZ_FUXX01000032.1"/>
</dbReference>
<evidence type="ECO:0000259" key="2">
    <source>
        <dbReference type="PROSITE" id="PS50234"/>
    </source>
</evidence>
<dbReference type="Proteomes" id="UP000242432">
    <property type="component" value="Unassembled WGS sequence"/>
</dbReference>
<protein>
    <submittedName>
        <fullName evidence="3">von Willebrand factor type A domain-containing protein</fullName>
    </submittedName>
</protein>
<dbReference type="EMBL" id="FUXX01000032">
    <property type="protein sequence ID" value="SKA65941.1"/>
    <property type="molecule type" value="Genomic_DNA"/>
</dbReference>
<dbReference type="Gene3D" id="3.40.50.410">
    <property type="entry name" value="von Willebrand factor, type A domain"/>
    <property type="match status" value="1"/>
</dbReference>
<gene>
    <name evidence="3" type="ORF">SAMN02745213_01721</name>
</gene>
<dbReference type="SUPFAM" id="SSF53300">
    <property type="entry name" value="vWA-like"/>
    <property type="match status" value="1"/>
</dbReference>
<keyword evidence="4" id="KW-1185">Reference proteome</keyword>
<accession>A0A1T4VN54</accession>
<dbReference type="GO" id="GO:0005737">
    <property type="term" value="C:cytoplasm"/>
    <property type="evidence" value="ECO:0007669"/>
    <property type="project" value="TreeGrafter"/>
</dbReference>
<dbReference type="PANTHER" id="PTHR47763">
    <property type="entry name" value="ALPHA-PROTEIN KINASE VWKA"/>
    <property type="match status" value="1"/>
</dbReference>
<dbReference type="InterPro" id="IPR036465">
    <property type="entry name" value="vWFA_dom_sf"/>
</dbReference>
<dbReference type="AlphaFoldDB" id="A0A1T4VN54"/>
<dbReference type="PROSITE" id="PS50234">
    <property type="entry name" value="VWFA"/>
    <property type="match status" value="1"/>
</dbReference>
<evidence type="ECO:0000256" key="1">
    <source>
        <dbReference type="SAM" id="SignalP"/>
    </source>
</evidence>
<dbReference type="CDD" id="cd00198">
    <property type="entry name" value="vWFA"/>
    <property type="match status" value="1"/>
</dbReference>
<reference evidence="4" key="1">
    <citation type="submission" date="2017-02" db="EMBL/GenBank/DDBJ databases">
        <authorList>
            <person name="Varghese N."/>
            <person name="Submissions S."/>
        </authorList>
    </citation>
    <scope>NUCLEOTIDE SEQUENCE [LARGE SCALE GENOMIC DNA]</scope>
    <source>
        <strain evidence="4">DSM 3072</strain>
    </source>
</reference>
<dbReference type="SMART" id="SM00327">
    <property type="entry name" value="VWA"/>
    <property type="match status" value="1"/>
</dbReference>
<proteinExistence type="predicted"/>
<dbReference type="InterPro" id="IPR002035">
    <property type="entry name" value="VWF_A"/>
</dbReference>
<sequence length="640" mass="70660">MKLISMTVSAVLLSALSCNTYADTPLLMDGKKSIYQRVLTTPSCVLKKNAADTSGDKVAAFSRFYIYKDEGNSLLVGPDISGKTSGYLDKSCVVDWKMQTALMFTNPASRNRALVFKTKDELQKIVDNSKPSDVVTPMMEKLKKNESISGVISAEPDTYVDYKKQFYLLPILDFEETMFDDGNYLRELKIASVTKKGDASKSQSDLQNELKNFKAAVVFVIDSSISMQPYIDRTKETINSIAKHIKEQKLSDSVHFGLISFRSSTKAVPELEYVSKVFVKPGEATDANQFKQKLESLNQAKVSSKYFDEDSFAGINSALNKIDWSDYGGRYVVLITDAGGISGSDKLSSTGLDSKELRAEAKHKGVAIYAMHLLTDSGKRNSNHDKAKNQYQDLTYNDTISKSLYYPVNAGDVNSFGNKIDELSKSITNQVKLASQGKDALGTAPDEKDDSNMASDTAALGYAMQLAYLGEKLGTSAPDFLSGWIADRDLVSHDKVTSTPVVLLTKDELSSLKDVTKKILDSANEGILKPEDMFSQLRSVAVSMGRDPSALGKTDSLKLGELGLLGEYLEDLPYKSRIQELDEQTWANMGPDEQNQTISDLESKLNYYQQCNDDSARWIKLNPKEDASMAVYPIPLEVLP</sequence>
<dbReference type="STRING" id="83771.SAMN02910357_00356"/>
<evidence type="ECO:0000313" key="3">
    <source>
        <dbReference type="EMBL" id="SKA65941.1"/>
    </source>
</evidence>
<keyword evidence="1" id="KW-0732">Signal</keyword>
<dbReference type="PROSITE" id="PS51257">
    <property type="entry name" value="PROKAR_LIPOPROTEIN"/>
    <property type="match status" value="1"/>
</dbReference>
<feature type="signal peptide" evidence="1">
    <location>
        <begin position="1"/>
        <end position="22"/>
    </location>
</feature>
<organism evidence="3 4">
    <name type="scientific">Succinivibrio dextrinosolvens DSM 3072</name>
    <dbReference type="NCBI Taxonomy" id="1123324"/>
    <lineage>
        <taxon>Bacteria</taxon>
        <taxon>Pseudomonadati</taxon>
        <taxon>Pseudomonadota</taxon>
        <taxon>Gammaproteobacteria</taxon>
        <taxon>Aeromonadales</taxon>
        <taxon>Succinivibrionaceae</taxon>
        <taxon>Succinivibrio</taxon>
    </lineage>
</organism>
<dbReference type="GO" id="GO:0004674">
    <property type="term" value="F:protein serine/threonine kinase activity"/>
    <property type="evidence" value="ECO:0007669"/>
    <property type="project" value="TreeGrafter"/>
</dbReference>